<dbReference type="SUPFAM" id="SSF57196">
    <property type="entry name" value="EGF/Laminin"/>
    <property type="match status" value="2"/>
</dbReference>
<dbReference type="AlphaFoldDB" id="A0AA39HAX7"/>
<keyword evidence="7" id="KW-0472">Membrane</keyword>
<keyword evidence="7" id="KW-1133">Transmembrane helix</keyword>
<keyword evidence="3" id="KW-0863">Zinc-finger</keyword>
<dbReference type="Proteomes" id="UP001175271">
    <property type="component" value="Unassembled WGS sequence"/>
</dbReference>
<feature type="disulfide bond" evidence="6">
    <location>
        <begin position="106"/>
        <end position="116"/>
    </location>
</feature>
<feature type="domain" description="EGF-like" evidence="8">
    <location>
        <begin position="223"/>
        <end position="261"/>
    </location>
</feature>
<dbReference type="PROSITE" id="PS01186">
    <property type="entry name" value="EGF_2"/>
    <property type="match status" value="1"/>
</dbReference>
<feature type="disulfide bond" evidence="6">
    <location>
        <begin position="251"/>
        <end position="260"/>
    </location>
</feature>
<organism evidence="9 10">
    <name type="scientific">Steinernema hermaphroditum</name>
    <dbReference type="NCBI Taxonomy" id="289476"/>
    <lineage>
        <taxon>Eukaryota</taxon>
        <taxon>Metazoa</taxon>
        <taxon>Ecdysozoa</taxon>
        <taxon>Nematoda</taxon>
        <taxon>Chromadorea</taxon>
        <taxon>Rhabditida</taxon>
        <taxon>Tylenchina</taxon>
        <taxon>Panagrolaimomorpha</taxon>
        <taxon>Strongyloidoidea</taxon>
        <taxon>Steinernematidae</taxon>
        <taxon>Steinernema</taxon>
    </lineage>
</organism>
<feature type="transmembrane region" description="Helical" evidence="7">
    <location>
        <begin position="334"/>
        <end position="353"/>
    </location>
</feature>
<evidence type="ECO:0000256" key="3">
    <source>
        <dbReference type="ARBA" id="ARBA00022771"/>
    </source>
</evidence>
<dbReference type="SUPFAM" id="SSF53098">
    <property type="entry name" value="Ribonuclease H-like"/>
    <property type="match status" value="1"/>
</dbReference>
<feature type="disulfide bond" evidence="6">
    <location>
        <begin position="130"/>
        <end position="139"/>
    </location>
</feature>
<keyword evidence="2" id="KW-0479">Metal-binding</keyword>
<comment type="caution">
    <text evidence="9">The sequence shown here is derived from an EMBL/GenBank/DDBJ whole genome shotgun (WGS) entry which is preliminary data.</text>
</comment>
<comment type="caution">
    <text evidence="6">Lacks conserved residue(s) required for the propagation of feature annotation.</text>
</comment>
<dbReference type="PANTHER" id="PTHR46481">
    <property type="entry name" value="ZINC FINGER BED DOMAIN-CONTAINING PROTEIN 4"/>
    <property type="match status" value="1"/>
</dbReference>
<protein>
    <recommendedName>
        <fullName evidence="8">EGF-like domain-containing protein</fullName>
    </recommendedName>
</protein>
<dbReference type="EMBL" id="JAUCMV010000004">
    <property type="protein sequence ID" value="KAK0401936.1"/>
    <property type="molecule type" value="Genomic_DNA"/>
</dbReference>
<sequence>MFNQGKIDCYAMPVAILEYKEIANRRGYLVKIFHGLVEKDGVLHGERAYEKNARKAYRAFKKALKKGTMLFLRGAILKTANPRFNKGEAPVEIVVEYTTRFIMAICSLRCRHGGQCRILAGREDIQACACPSEWIGYLCQIENPYLAYYKYKVVLILLTLGAILLPLFLYGYRHREKIGEKLKSVKSIVQEKKREWFPLENKEEEEEISSVSTASTAKDLLLDYSKAMNTTCMNGGTMFYSKRHSMYYCRCPEGFLGTICNIEKKIYCADLVTDQERILSLLQDTSLNMVENRQETERFRNENYWMILLIIILILLTLNFIHRNTRERIKGLSWGTLIHFLIIYNVVSIYILIPHWMAAGKLEYRILGVLPIHGRHTGENLSAILSSCLADFIGEDARKRTHLIVRDAATVMKKTTRLCGLTSVDCFAHKIQLAVYSGIKTVLNDCEYFDDVIERIKKFIRKVRKSGNDRDDFADLQKLEEVHPRWLTKGIDIRWVRFTTCTTGSSKTARLSHRS</sequence>
<dbReference type="PROSITE" id="PS00022">
    <property type="entry name" value="EGF_1"/>
    <property type="match status" value="2"/>
</dbReference>
<evidence type="ECO:0000256" key="7">
    <source>
        <dbReference type="SAM" id="Phobius"/>
    </source>
</evidence>
<proteinExistence type="predicted"/>
<keyword evidence="10" id="KW-1185">Reference proteome</keyword>
<feature type="domain" description="EGF-like" evidence="8">
    <location>
        <begin position="102"/>
        <end position="140"/>
    </location>
</feature>
<dbReference type="InterPro" id="IPR052035">
    <property type="entry name" value="ZnF_BED_domain_contain"/>
</dbReference>
<keyword evidence="6" id="KW-1015">Disulfide bond</keyword>
<dbReference type="InterPro" id="IPR012337">
    <property type="entry name" value="RNaseH-like_sf"/>
</dbReference>
<keyword evidence="5" id="KW-0539">Nucleus</keyword>
<evidence type="ECO:0000256" key="5">
    <source>
        <dbReference type="ARBA" id="ARBA00023242"/>
    </source>
</evidence>
<dbReference type="GO" id="GO:0008270">
    <property type="term" value="F:zinc ion binding"/>
    <property type="evidence" value="ECO:0007669"/>
    <property type="project" value="UniProtKB-KW"/>
</dbReference>
<name>A0AA39HAX7_9BILA</name>
<evidence type="ECO:0000256" key="6">
    <source>
        <dbReference type="PROSITE-ProRule" id="PRU00076"/>
    </source>
</evidence>
<gene>
    <name evidence="9" type="ORF">QR680_016057</name>
</gene>
<feature type="transmembrane region" description="Helical" evidence="7">
    <location>
        <begin position="303"/>
        <end position="322"/>
    </location>
</feature>
<evidence type="ECO:0000313" key="10">
    <source>
        <dbReference type="Proteomes" id="UP001175271"/>
    </source>
</evidence>
<reference evidence="9" key="1">
    <citation type="submission" date="2023-06" db="EMBL/GenBank/DDBJ databases">
        <title>Genomic analysis of the entomopathogenic nematode Steinernema hermaphroditum.</title>
        <authorList>
            <person name="Schwarz E.M."/>
            <person name="Heppert J.K."/>
            <person name="Baniya A."/>
            <person name="Schwartz H.T."/>
            <person name="Tan C.-H."/>
            <person name="Antoshechkin I."/>
            <person name="Sternberg P.W."/>
            <person name="Goodrich-Blair H."/>
            <person name="Dillman A.R."/>
        </authorList>
    </citation>
    <scope>NUCLEOTIDE SEQUENCE</scope>
    <source>
        <strain evidence="9">PS9179</strain>
        <tissue evidence="9">Whole animal</tissue>
    </source>
</reference>
<dbReference type="InterPro" id="IPR000742">
    <property type="entry name" value="EGF"/>
</dbReference>
<dbReference type="GO" id="GO:0005634">
    <property type="term" value="C:nucleus"/>
    <property type="evidence" value="ECO:0007669"/>
    <property type="project" value="UniProtKB-SubCell"/>
</dbReference>
<evidence type="ECO:0000256" key="4">
    <source>
        <dbReference type="ARBA" id="ARBA00022833"/>
    </source>
</evidence>
<feature type="disulfide bond" evidence="6">
    <location>
        <begin position="232"/>
        <end position="249"/>
    </location>
</feature>
<feature type="transmembrane region" description="Helical" evidence="7">
    <location>
        <begin position="153"/>
        <end position="172"/>
    </location>
</feature>
<dbReference type="PANTHER" id="PTHR46481:SF10">
    <property type="entry name" value="ZINC FINGER BED DOMAIN-CONTAINING PROTEIN 39"/>
    <property type="match status" value="1"/>
</dbReference>
<accession>A0AA39HAX7</accession>
<evidence type="ECO:0000256" key="1">
    <source>
        <dbReference type="ARBA" id="ARBA00004123"/>
    </source>
</evidence>
<keyword evidence="7" id="KW-0812">Transmembrane</keyword>
<comment type="subcellular location">
    <subcellularLocation>
        <location evidence="1">Nucleus</location>
    </subcellularLocation>
</comment>
<evidence type="ECO:0000313" key="9">
    <source>
        <dbReference type="EMBL" id="KAK0401936.1"/>
    </source>
</evidence>
<evidence type="ECO:0000256" key="2">
    <source>
        <dbReference type="ARBA" id="ARBA00022723"/>
    </source>
</evidence>
<dbReference type="Gene3D" id="2.10.25.10">
    <property type="entry name" value="Laminin"/>
    <property type="match status" value="1"/>
</dbReference>
<evidence type="ECO:0000259" key="8">
    <source>
        <dbReference type="PROSITE" id="PS50026"/>
    </source>
</evidence>
<keyword evidence="6" id="KW-0245">EGF-like domain</keyword>
<dbReference type="PROSITE" id="PS50026">
    <property type="entry name" value="EGF_3"/>
    <property type="match status" value="2"/>
</dbReference>
<keyword evidence="4" id="KW-0862">Zinc</keyword>